<dbReference type="InterPro" id="IPR025738">
    <property type="entry name" value="BatD"/>
</dbReference>
<keyword evidence="2" id="KW-1185">Reference proteome</keyword>
<evidence type="ECO:0000313" key="1">
    <source>
        <dbReference type="EMBL" id="ACL56018.1"/>
    </source>
</evidence>
<proteinExistence type="predicted"/>
<dbReference type="RefSeq" id="WP_015927716.1">
    <property type="nucleotide sequence ID" value="NC_011894.1"/>
</dbReference>
<dbReference type="KEGG" id="mno:Mnod_1010"/>
<dbReference type="HOGENOM" id="CLU_686636_0_0_5"/>
<organism evidence="1 2">
    <name type="scientific">Methylobacterium nodulans (strain LMG 21967 / CNCM I-2342 / ORS 2060)</name>
    <dbReference type="NCBI Taxonomy" id="460265"/>
    <lineage>
        <taxon>Bacteria</taxon>
        <taxon>Pseudomonadati</taxon>
        <taxon>Pseudomonadota</taxon>
        <taxon>Alphaproteobacteria</taxon>
        <taxon>Hyphomicrobiales</taxon>
        <taxon>Methylobacteriaceae</taxon>
        <taxon>Methylobacterium</taxon>
    </lineage>
</organism>
<reference evidence="1 2" key="1">
    <citation type="submission" date="2009-01" db="EMBL/GenBank/DDBJ databases">
        <title>Complete sequence of chromosome of Methylobacterium nodulans ORS 2060.</title>
        <authorList>
            <consortium name="US DOE Joint Genome Institute"/>
            <person name="Lucas S."/>
            <person name="Copeland A."/>
            <person name="Lapidus A."/>
            <person name="Glavina del Rio T."/>
            <person name="Dalin E."/>
            <person name="Tice H."/>
            <person name="Bruce D."/>
            <person name="Goodwin L."/>
            <person name="Pitluck S."/>
            <person name="Sims D."/>
            <person name="Brettin T."/>
            <person name="Detter J.C."/>
            <person name="Han C."/>
            <person name="Larimer F."/>
            <person name="Land M."/>
            <person name="Hauser L."/>
            <person name="Kyrpides N."/>
            <person name="Ivanova N."/>
            <person name="Marx C.J."/>
            <person name="Richardson P."/>
        </authorList>
    </citation>
    <scope>NUCLEOTIDE SEQUENCE [LARGE SCALE GENOMIC DNA]</scope>
    <source>
        <strain evidence="2">LMG 21967 / CNCM I-2342 / ORS 2060</strain>
    </source>
</reference>
<dbReference type="PANTHER" id="PTHR40940:SF1">
    <property type="entry name" value="PROTEIN BATD"/>
    <property type="match status" value="1"/>
</dbReference>
<dbReference type="EMBL" id="CP001349">
    <property type="protein sequence ID" value="ACL56018.1"/>
    <property type="molecule type" value="Genomic_DNA"/>
</dbReference>
<dbReference type="AlphaFoldDB" id="B8IHY0"/>
<protein>
    <recommendedName>
        <fullName evidence="3">Oxygen tolerance</fullName>
    </recommendedName>
</protein>
<accession>B8IHY0</accession>
<evidence type="ECO:0000313" key="2">
    <source>
        <dbReference type="Proteomes" id="UP000008207"/>
    </source>
</evidence>
<dbReference type="STRING" id="460265.Mnod_1010"/>
<sequence>MRNGPGPSPLPLSRTGEGVRVALPLPGWKAAALALLLTSPALALEPGDLTLTVTPETGGNATPYPREMVLLHIRGTYRAQITLEDLRQPPLQNFSWTQLGRDRWFKTSVDGQEARGFERVVAVFPQHAGQFTIDPFVHRLTIVDGGGRRVVDVPSAPVPLAVKAWTGPGGPEVKEPWWLPASAVTVTDVWNPEPETLKVGESARRTVIIEAKGMTGDGLPPRPIMRTRGVLTFAGPTERQTVITPTGPVSRATYQWDVRPGVSEPVTLSEIRVPWFDTVSRTMREAEIPARIVGSRAKADPDEADRPPPRSPWLAPLASLAAFGLGLILFAGFRTTSDPRIGLLRALRRAARRGDGLSVRALLSGADPALADHWRRDPATAPHLAALDRALFGPGETPMPDLSALVRALAASRPPFRRPSAPDPLASLDGLR</sequence>
<name>B8IHY0_METNO</name>
<dbReference type="PANTHER" id="PTHR40940">
    <property type="entry name" value="PROTEIN BATD-RELATED"/>
    <property type="match status" value="1"/>
</dbReference>
<dbReference type="Proteomes" id="UP000008207">
    <property type="component" value="Chromosome"/>
</dbReference>
<evidence type="ECO:0008006" key="3">
    <source>
        <dbReference type="Google" id="ProtNLM"/>
    </source>
</evidence>
<gene>
    <name evidence="1" type="ordered locus">Mnod_1010</name>
</gene>
<dbReference type="eggNOG" id="ENOG502Z94R">
    <property type="taxonomic scope" value="Bacteria"/>
</dbReference>